<evidence type="ECO:0000256" key="2">
    <source>
        <dbReference type="ARBA" id="ARBA00023002"/>
    </source>
</evidence>
<protein>
    <recommendedName>
        <fullName evidence="5">NAD(P)-binding protein</fullName>
    </recommendedName>
</protein>
<dbReference type="PRINTS" id="PR00081">
    <property type="entry name" value="GDHRDH"/>
</dbReference>
<evidence type="ECO:0000313" key="3">
    <source>
        <dbReference type="EMBL" id="THW34282.1"/>
    </source>
</evidence>
<gene>
    <name evidence="3" type="ORF">D6D22_08703</name>
</gene>
<name>A0A4S8X4R0_AURPU</name>
<sequence>MSQPVAIVTGAASGIGLAMTKHLLGKGMRVVMADMNETAGTQISEQLGPDTFFVKTDVSLYPQLASLFDQAYKWGGHRLDFFAANAGIDDKEILYSEDEKLDERGLVKAMNLVTFKVNLDAVVQGIWLFKYYARRNVGKKGGKVVITSSAAGLYEHVADAMFSPMVTNPLYTATKHGLVGLTRACGPKFLPEGITVNCICPAFVPTALCPPHVLAKFPKEHITPMSTVLKAVDTFIADDGMSGQVVELSLDQMFFREQPEYPNESQRWLGVDSAAFWEEAYKTS</sequence>
<comment type="caution">
    <text evidence="3">The sequence shown here is derived from an EMBL/GenBank/DDBJ whole genome shotgun (WGS) entry which is preliminary data.</text>
</comment>
<dbReference type="PANTHER" id="PTHR44229:SF4">
    <property type="entry name" value="15-HYDROXYPROSTAGLANDIN DEHYDROGENASE [NAD(+)]"/>
    <property type="match status" value="1"/>
</dbReference>
<evidence type="ECO:0000256" key="1">
    <source>
        <dbReference type="ARBA" id="ARBA00006484"/>
    </source>
</evidence>
<dbReference type="PANTHER" id="PTHR44229">
    <property type="entry name" value="15-HYDROXYPROSTAGLANDIN DEHYDROGENASE [NAD(+)]"/>
    <property type="match status" value="1"/>
</dbReference>
<organism evidence="3 4">
    <name type="scientific">Aureobasidium pullulans</name>
    <name type="common">Black yeast</name>
    <name type="synonym">Pullularia pullulans</name>
    <dbReference type="NCBI Taxonomy" id="5580"/>
    <lineage>
        <taxon>Eukaryota</taxon>
        <taxon>Fungi</taxon>
        <taxon>Dikarya</taxon>
        <taxon>Ascomycota</taxon>
        <taxon>Pezizomycotina</taxon>
        <taxon>Dothideomycetes</taxon>
        <taxon>Dothideomycetidae</taxon>
        <taxon>Dothideales</taxon>
        <taxon>Saccotheciaceae</taxon>
        <taxon>Aureobasidium</taxon>
    </lineage>
</organism>
<dbReference type="EMBL" id="QZAL01000185">
    <property type="protein sequence ID" value="THW34282.1"/>
    <property type="molecule type" value="Genomic_DNA"/>
</dbReference>
<comment type="similarity">
    <text evidence="1">Belongs to the short-chain dehydrogenases/reductases (SDR) family.</text>
</comment>
<dbReference type="SUPFAM" id="SSF51735">
    <property type="entry name" value="NAD(P)-binding Rossmann-fold domains"/>
    <property type="match status" value="1"/>
</dbReference>
<dbReference type="Proteomes" id="UP000310687">
    <property type="component" value="Unassembled WGS sequence"/>
</dbReference>
<dbReference type="GO" id="GO:0016616">
    <property type="term" value="F:oxidoreductase activity, acting on the CH-OH group of donors, NAD or NADP as acceptor"/>
    <property type="evidence" value="ECO:0007669"/>
    <property type="project" value="TreeGrafter"/>
</dbReference>
<accession>A0A4S8X4R0</accession>
<evidence type="ECO:0008006" key="5">
    <source>
        <dbReference type="Google" id="ProtNLM"/>
    </source>
</evidence>
<dbReference type="Gene3D" id="3.40.50.720">
    <property type="entry name" value="NAD(P)-binding Rossmann-like Domain"/>
    <property type="match status" value="1"/>
</dbReference>
<reference evidence="3 4" key="1">
    <citation type="submission" date="2018-10" db="EMBL/GenBank/DDBJ databases">
        <title>Fifty Aureobasidium pullulans genomes reveal a recombining polyextremotolerant generalist.</title>
        <authorList>
            <person name="Gostincar C."/>
            <person name="Turk M."/>
            <person name="Zajc J."/>
            <person name="Gunde-Cimerman N."/>
        </authorList>
    </citation>
    <scope>NUCLEOTIDE SEQUENCE [LARGE SCALE GENOMIC DNA]</scope>
    <source>
        <strain evidence="3 4">EXF-11013</strain>
    </source>
</reference>
<dbReference type="AlphaFoldDB" id="A0A4S8X4R0"/>
<dbReference type="InterPro" id="IPR002347">
    <property type="entry name" value="SDR_fam"/>
</dbReference>
<evidence type="ECO:0000313" key="4">
    <source>
        <dbReference type="Proteomes" id="UP000310687"/>
    </source>
</evidence>
<keyword evidence="2" id="KW-0560">Oxidoreductase</keyword>
<dbReference type="Pfam" id="PF00106">
    <property type="entry name" value="adh_short"/>
    <property type="match status" value="1"/>
</dbReference>
<dbReference type="InterPro" id="IPR036291">
    <property type="entry name" value="NAD(P)-bd_dom_sf"/>
</dbReference>
<dbReference type="GO" id="GO:0005737">
    <property type="term" value="C:cytoplasm"/>
    <property type="evidence" value="ECO:0007669"/>
    <property type="project" value="TreeGrafter"/>
</dbReference>
<proteinExistence type="inferred from homology"/>